<feature type="signal peptide" evidence="1">
    <location>
        <begin position="1"/>
        <end position="21"/>
    </location>
</feature>
<feature type="chain" id="PRO_5011610016" evidence="1">
    <location>
        <begin position="22"/>
        <end position="403"/>
    </location>
</feature>
<accession>A0A1H2WTT8</accession>
<dbReference type="EMBL" id="FNNJ01000002">
    <property type="protein sequence ID" value="SDW83938.1"/>
    <property type="molecule type" value="Genomic_DNA"/>
</dbReference>
<organism evidence="2 3">
    <name type="scientific">Lutibacter oricola</name>
    <dbReference type="NCBI Taxonomy" id="762486"/>
    <lineage>
        <taxon>Bacteria</taxon>
        <taxon>Pseudomonadati</taxon>
        <taxon>Bacteroidota</taxon>
        <taxon>Flavobacteriia</taxon>
        <taxon>Flavobacteriales</taxon>
        <taxon>Flavobacteriaceae</taxon>
        <taxon>Lutibacter</taxon>
    </lineage>
</organism>
<name>A0A1H2WTT8_9FLAO</name>
<dbReference type="AlphaFoldDB" id="A0A1H2WTT8"/>
<dbReference type="Gene3D" id="3.40.50.1110">
    <property type="entry name" value="SGNH hydrolase"/>
    <property type="match status" value="1"/>
</dbReference>
<dbReference type="STRING" id="762486.SAMN05444411_102283"/>
<dbReference type="CDD" id="cd00229">
    <property type="entry name" value="SGNH_hydrolase"/>
    <property type="match status" value="1"/>
</dbReference>
<dbReference type="OrthoDB" id="9774205at2"/>
<dbReference type="InterPro" id="IPR036514">
    <property type="entry name" value="SGNH_hydro_sf"/>
</dbReference>
<dbReference type="PANTHER" id="PTHR34407">
    <property type="entry name" value="EXPRESSED PROTEIN"/>
    <property type="match status" value="1"/>
</dbReference>
<protein>
    <submittedName>
        <fullName evidence="2">Lysophospholipase L1</fullName>
    </submittedName>
</protein>
<sequence>MKSLVTLLIGLLLLTSTEINAQNKYNLDVSKTEELRVRDGLPNFFQKLKEGKDVKVGYIGGSITNGGMWRAKSIEWLKSEYPKATITQVNAAIGGTGPDYGACRIQDHLLQHNPDMVFIEYRVNNGGVYKGAALEGLIPQIWKNNPNTEICFVYTIAHWMLNEIKEGKQTSAGIYMEPVANHYGIPSIEFGLEVVKLLKEDKLVFKKGDKPAEGRIIFSKDAVHPIEAGHNIYRDVLARSLKSMENHGTPGANKIPEPLNNNSFSNASMVPVSKAKFSANWKKAKLTGIDINDDFTDKNGGEKTIFNEAMKTTKIGESFAFKWEGFLLGFTALLDAKGAIQVEVTTDGGKPKLIDLKSRSGKPQTKYTFLKEVKKGAHTTTVKLVKLAPEKVLQIGQFLVVNE</sequence>
<dbReference type="Proteomes" id="UP000199595">
    <property type="component" value="Unassembled WGS sequence"/>
</dbReference>
<evidence type="ECO:0000256" key="1">
    <source>
        <dbReference type="SAM" id="SignalP"/>
    </source>
</evidence>
<dbReference type="RefSeq" id="WP_090121172.1">
    <property type="nucleotide sequence ID" value="NZ_FNNJ01000002.1"/>
</dbReference>
<dbReference type="GO" id="GO:0016788">
    <property type="term" value="F:hydrolase activity, acting on ester bonds"/>
    <property type="evidence" value="ECO:0007669"/>
    <property type="project" value="UniProtKB-ARBA"/>
</dbReference>
<reference evidence="2 3" key="1">
    <citation type="submission" date="2016-10" db="EMBL/GenBank/DDBJ databases">
        <authorList>
            <person name="de Groot N.N."/>
        </authorList>
    </citation>
    <scope>NUCLEOTIDE SEQUENCE [LARGE SCALE GENOMIC DNA]</scope>
    <source>
        <strain evidence="2 3">DSM 24956</strain>
    </source>
</reference>
<keyword evidence="1" id="KW-0732">Signal</keyword>
<evidence type="ECO:0000313" key="3">
    <source>
        <dbReference type="Proteomes" id="UP000199595"/>
    </source>
</evidence>
<proteinExistence type="predicted"/>
<keyword evidence="3" id="KW-1185">Reference proteome</keyword>
<dbReference type="PANTHER" id="PTHR34407:SF1">
    <property type="entry name" value="SGNH HYDROLASE-TYPE ESTERASE DOMAIN-CONTAINING PROTEIN"/>
    <property type="match status" value="1"/>
</dbReference>
<gene>
    <name evidence="2" type="ORF">SAMN05444411_102283</name>
</gene>
<dbReference type="SUPFAM" id="SSF52266">
    <property type="entry name" value="SGNH hydrolase"/>
    <property type="match status" value="1"/>
</dbReference>
<evidence type="ECO:0000313" key="2">
    <source>
        <dbReference type="EMBL" id="SDW83938.1"/>
    </source>
</evidence>